<dbReference type="EMBL" id="JALJZU010000003">
    <property type="protein sequence ID" value="MCP2008166.1"/>
    <property type="molecule type" value="Genomic_DNA"/>
</dbReference>
<sequence>MIKVKALTGAIAMAGAALMSQGVLAADISNPDTPLDLSAGAAYVGHLVTGNNAGNTFADKYTFTLAGSSLISADVYSHSGLAKNGLDITGLALYNAGGLLLGGTQLSTGATDQWQLDSSILGAGSYYLLVSGSAMSKSAGSYSSGVTVTAVPEPETYAMLLGGLGLIGAMVSRRQRKQA</sequence>
<evidence type="ECO:0000313" key="6">
    <source>
        <dbReference type="Proteomes" id="UP001162889"/>
    </source>
</evidence>
<dbReference type="Pfam" id="PF07589">
    <property type="entry name" value="PEP-CTERM"/>
    <property type="match status" value="1"/>
</dbReference>
<proteinExistence type="predicted"/>
<evidence type="ECO:0000256" key="1">
    <source>
        <dbReference type="SAM" id="SignalP"/>
    </source>
</evidence>
<keyword evidence="1" id="KW-0732">Signal</keyword>
<evidence type="ECO:0000313" key="4">
    <source>
        <dbReference type="EMBL" id="MCP2008166.1"/>
    </source>
</evidence>
<feature type="chain" id="PRO_5041319370" evidence="1">
    <location>
        <begin position="26"/>
        <end position="179"/>
    </location>
</feature>
<reference evidence="3" key="1">
    <citation type="submission" date="2021-07" db="EMBL/GenBank/DDBJ databases">
        <title>Characterization of violacein-producing bacteria and related species.</title>
        <authorList>
            <person name="Wilson H.S."/>
            <person name="De Leon M.E."/>
        </authorList>
    </citation>
    <scope>NUCLEOTIDE SEQUENCE</scope>
    <source>
        <strain evidence="3">HSC-15S17</strain>
    </source>
</reference>
<dbReference type="RefSeq" id="WP_217942336.1">
    <property type="nucleotide sequence ID" value="NZ_JAHTGR010000005.1"/>
</dbReference>
<feature type="signal peptide" evidence="1">
    <location>
        <begin position="1"/>
        <end position="25"/>
    </location>
</feature>
<feature type="domain" description="Ice-binding protein C-terminal" evidence="2">
    <location>
        <begin position="150"/>
        <end position="174"/>
    </location>
</feature>
<keyword evidence="6" id="KW-1185">Reference proteome</keyword>
<accession>A0AA41H8M6</accession>
<evidence type="ECO:0000313" key="5">
    <source>
        <dbReference type="Proteomes" id="UP001155901"/>
    </source>
</evidence>
<dbReference type="AlphaFoldDB" id="A0AA41H8M6"/>
<comment type="caution">
    <text evidence="3">The sequence shown here is derived from an EMBL/GenBank/DDBJ whole genome shotgun (WGS) entry which is preliminary data.</text>
</comment>
<protein>
    <submittedName>
        <fullName evidence="3">FxDxF family PEP-CTERM protein</fullName>
    </submittedName>
</protein>
<evidence type="ECO:0000259" key="2">
    <source>
        <dbReference type="Pfam" id="PF07589"/>
    </source>
</evidence>
<dbReference type="EMBL" id="JAHTGR010000005">
    <property type="protein sequence ID" value="MBV6321575.1"/>
    <property type="molecule type" value="Genomic_DNA"/>
</dbReference>
<reference evidence="4" key="2">
    <citation type="submission" date="2022-03" db="EMBL/GenBank/DDBJ databases">
        <title>Genome Encyclopedia of Bacteria and Archaea VI: Functional Genomics of Type Strains.</title>
        <authorList>
            <person name="Whitman W."/>
        </authorList>
    </citation>
    <scope>NUCLEOTIDE SEQUENCE</scope>
    <source>
        <strain evidence="4">HSC-15S17</strain>
    </source>
</reference>
<dbReference type="Proteomes" id="UP001155901">
    <property type="component" value="Unassembled WGS sequence"/>
</dbReference>
<evidence type="ECO:0000313" key="3">
    <source>
        <dbReference type="EMBL" id="MBV6321575.1"/>
    </source>
</evidence>
<dbReference type="InterPro" id="IPR013424">
    <property type="entry name" value="Ice-binding_C"/>
</dbReference>
<dbReference type="NCBIfam" id="NF038126">
    <property type="entry name" value="PEP_CTERM_FxDxF"/>
    <property type="match status" value="1"/>
</dbReference>
<organism evidence="3 5">
    <name type="scientific">Duganella violaceipulchra</name>
    <dbReference type="NCBI Taxonomy" id="2849652"/>
    <lineage>
        <taxon>Bacteria</taxon>
        <taxon>Pseudomonadati</taxon>
        <taxon>Pseudomonadota</taxon>
        <taxon>Betaproteobacteria</taxon>
        <taxon>Burkholderiales</taxon>
        <taxon>Oxalobacteraceae</taxon>
        <taxon>Telluria group</taxon>
        <taxon>Duganella</taxon>
    </lineage>
</organism>
<dbReference type="Proteomes" id="UP001162889">
    <property type="component" value="Unassembled WGS sequence"/>
</dbReference>
<dbReference type="NCBIfam" id="TIGR02595">
    <property type="entry name" value="PEP_CTERM"/>
    <property type="match status" value="1"/>
</dbReference>
<name>A0AA41H8M6_9BURK</name>
<gene>
    <name evidence="3" type="ORF">KVP70_11560</name>
    <name evidence="4" type="ORF">L1274_001866</name>
</gene>